<keyword evidence="1" id="KW-0732">Signal</keyword>
<evidence type="ECO:0000256" key="1">
    <source>
        <dbReference type="SAM" id="SignalP"/>
    </source>
</evidence>
<dbReference type="Pfam" id="PF14534">
    <property type="entry name" value="DUF4440"/>
    <property type="match status" value="1"/>
</dbReference>
<keyword evidence="4" id="KW-1185">Reference proteome</keyword>
<reference evidence="4" key="1">
    <citation type="submission" date="2011-01" db="EMBL/GenBank/DDBJ databases">
        <title>Complete sequence of chromosome of Acidobacterium sp. MP5ACTX9.</title>
        <authorList>
            <consortium name="US DOE Joint Genome Institute"/>
            <person name="Lucas S."/>
            <person name="Copeland A."/>
            <person name="Lapidus A."/>
            <person name="Cheng J.-F."/>
            <person name="Goodwin L."/>
            <person name="Pitluck S."/>
            <person name="Teshima H."/>
            <person name="Detter J.C."/>
            <person name="Han C."/>
            <person name="Tapia R."/>
            <person name="Land M."/>
            <person name="Hauser L."/>
            <person name="Kyrpides N."/>
            <person name="Ivanova N."/>
            <person name="Ovchinnikova G."/>
            <person name="Pagani I."/>
            <person name="Rawat S.R."/>
            <person name="Mannisto M."/>
            <person name="Haggblom M.M."/>
            <person name="Woyke T."/>
        </authorList>
    </citation>
    <scope>NUCLEOTIDE SEQUENCE [LARGE SCALE GENOMIC DNA]</scope>
    <source>
        <strain evidence="4">MP5ACTX9</strain>
    </source>
</reference>
<name>E8X558_GRATM</name>
<sequence>MFLRMIVSLFLLVGVSTLHAQDDLDAKRKLASAGQALGKALATHDQAALEKLWSPQMIVNGPNDTVLTRAEIFQALKDGQVDYESGYKSTLEKVQFFGNIAVTMGEDTYTPAFGPDKGKLLHRRSTNVWQYKDGDWMMIARQATIYDPAVKHY</sequence>
<dbReference type="RefSeq" id="WP_013579645.1">
    <property type="nucleotide sequence ID" value="NC_015064.1"/>
</dbReference>
<dbReference type="PaxDb" id="1198114-AciX9_1260"/>
<proteinExistence type="predicted"/>
<dbReference type="SUPFAM" id="SSF54427">
    <property type="entry name" value="NTF2-like"/>
    <property type="match status" value="1"/>
</dbReference>
<accession>E8X558</accession>
<dbReference type="OrthoDB" id="1442122at2"/>
<evidence type="ECO:0000313" key="3">
    <source>
        <dbReference type="EMBL" id="ADW68322.1"/>
    </source>
</evidence>
<dbReference type="HOGENOM" id="CLU_1710695_0_0_0"/>
<feature type="chain" id="PRO_5003233690" description="DUF4440 domain-containing protein" evidence="1">
    <location>
        <begin position="21"/>
        <end position="153"/>
    </location>
</feature>
<feature type="signal peptide" evidence="1">
    <location>
        <begin position="1"/>
        <end position="20"/>
    </location>
</feature>
<evidence type="ECO:0000313" key="4">
    <source>
        <dbReference type="Proteomes" id="UP000000343"/>
    </source>
</evidence>
<dbReference type="EMBL" id="CP002480">
    <property type="protein sequence ID" value="ADW68322.1"/>
    <property type="molecule type" value="Genomic_DNA"/>
</dbReference>
<dbReference type="InterPro" id="IPR032710">
    <property type="entry name" value="NTF2-like_dom_sf"/>
</dbReference>
<evidence type="ECO:0000259" key="2">
    <source>
        <dbReference type="Pfam" id="PF14534"/>
    </source>
</evidence>
<dbReference type="KEGG" id="acm:AciX9_1260"/>
<organism evidence="4">
    <name type="scientific">Granulicella tundricola (strain ATCC BAA-1859 / DSM 23138 / MP5ACTX9)</name>
    <dbReference type="NCBI Taxonomy" id="1198114"/>
    <lineage>
        <taxon>Bacteria</taxon>
        <taxon>Pseudomonadati</taxon>
        <taxon>Acidobacteriota</taxon>
        <taxon>Terriglobia</taxon>
        <taxon>Terriglobales</taxon>
        <taxon>Acidobacteriaceae</taxon>
        <taxon>Granulicella</taxon>
    </lineage>
</organism>
<gene>
    <name evidence="3" type="ordered locus">AciX9_1260</name>
</gene>
<dbReference type="InterPro" id="IPR027843">
    <property type="entry name" value="DUF4440"/>
</dbReference>
<dbReference type="STRING" id="1198114.AciX9_1260"/>
<dbReference type="AlphaFoldDB" id="E8X558"/>
<dbReference type="eggNOG" id="ENOG5033NR0">
    <property type="taxonomic scope" value="Bacteria"/>
</dbReference>
<dbReference type="Proteomes" id="UP000000343">
    <property type="component" value="Chromosome"/>
</dbReference>
<dbReference type="Gene3D" id="3.10.450.50">
    <property type="match status" value="1"/>
</dbReference>
<feature type="domain" description="DUF4440" evidence="2">
    <location>
        <begin position="32"/>
        <end position="138"/>
    </location>
</feature>
<protein>
    <recommendedName>
        <fullName evidence="2">DUF4440 domain-containing protein</fullName>
    </recommendedName>
</protein>